<dbReference type="EMBL" id="BTGU01000085">
    <property type="protein sequence ID" value="GMN59281.1"/>
    <property type="molecule type" value="Genomic_DNA"/>
</dbReference>
<dbReference type="Proteomes" id="UP001187192">
    <property type="component" value="Unassembled WGS sequence"/>
</dbReference>
<name>A0AA88DQ08_FICCA</name>
<evidence type="ECO:0000313" key="1">
    <source>
        <dbReference type="EMBL" id="GMN59281.1"/>
    </source>
</evidence>
<dbReference type="AlphaFoldDB" id="A0AA88DQ08"/>
<comment type="caution">
    <text evidence="1">The sequence shown here is derived from an EMBL/GenBank/DDBJ whole genome shotgun (WGS) entry which is preliminary data.</text>
</comment>
<proteinExistence type="predicted"/>
<keyword evidence="2" id="KW-1185">Reference proteome</keyword>
<sequence length="75" mass="8910">MFKYKFKDQIQAQELKKEWKVEGGRTSWRTSSQIFNLFESQLKTLRNLEVYSLEYLKFGSPKALLKSYPSLRLSA</sequence>
<evidence type="ECO:0000313" key="2">
    <source>
        <dbReference type="Proteomes" id="UP001187192"/>
    </source>
</evidence>
<reference evidence="1" key="1">
    <citation type="submission" date="2023-07" db="EMBL/GenBank/DDBJ databases">
        <title>draft genome sequence of fig (Ficus carica).</title>
        <authorList>
            <person name="Takahashi T."/>
            <person name="Nishimura K."/>
        </authorList>
    </citation>
    <scope>NUCLEOTIDE SEQUENCE</scope>
</reference>
<accession>A0AA88DQ08</accession>
<protein>
    <submittedName>
        <fullName evidence="1">Uncharacterized protein</fullName>
    </submittedName>
</protein>
<gene>
    <name evidence="1" type="ORF">TIFTF001_028369</name>
</gene>
<organism evidence="1 2">
    <name type="scientific">Ficus carica</name>
    <name type="common">Common fig</name>
    <dbReference type="NCBI Taxonomy" id="3494"/>
    <lineage>
        <taxon>Eukaryota</taxon>
        <taxon>Viridiplantae</taxon>
        <taxon>Streptophyta</taxon>
        <taxon>Embryophyta</taxon>
        <taxon>Tracheophyta</taxon>
        <taxon>Spermatophyta</taxon>
        <taxon>Magnoliopsida</taxon>
        <taxon>eudicotyledons</taxon>
        <taxon>Gunneridae</taxon>
        <taxon>Pentapetalae</taxon>
        <taxon>rosids</taxon>
        <taxon>fabids</taxon>
        <taxon>Rosales</taxon>
        <taxon>Moraceae</taxon>
        <taxon>Ficeae</taxon>
        <taxon>Ficus</taxon>
    </lineage>
</organism>
<feature type="non-terminal residue" evidence="1">
    <location>
        <position position="1"/>
    </location>
</feature>